<evidence type="ECO:0000256" key="1">
    <source>
        <dbReference type="ARBA" id="ARBA00004571"/>
    </source>
</evidence>
<evidence type="ECO:0000256" key="6">
    <source>
        <dbReference type="ARBA" id="ARBA00023237"/>
    </source>
</evidence>
<dbReference type="InterPro" id="IPR023996">
    <property type="entry name" value="TonB-dep_OMP_SusC/RagA"/>
</dbReference>
<dbReference type="InterPro" id="IPR037066">
    <property type="entry name" value="Plug_dom_sf"/>
</dbReference>
<feature type="chain" id="PRO_5011571713" evidence="8">
    <location>
        <begin position="36"/>
        <end position="1047"/>
    </location>
</feature>
<keyword evidence="5 7" id="KW-0472">Membrane</keyword>
<dbReference type="Gene3D" id="2.60.40.1120">
    <property type="entry name" value="Carboxypeptidase-like, regulatory domain"/>
    <property type="match status" value="1"/>
</dbReference>
<dbReference type="SUPFAM" id="SSF56935">
    <property type="entry name" value="Porins"/>
    <property type="match status" value="1"/>
</dbReference>
<keyword evidence="6 7" id="KW-0998">Cell outer membrane</keyword>
<dbReference type="InterPro" id="IPR039426">
    <property type="entry name" value="TonB-dep_rcpt-like"/>
</dbReference>
<dbReference type="InterPro" id="IPR008969">
    <property type="entry name" value="CarboxyPept-like_regulatory"/>
</dbReference>
<dbReference type="EMBL" id="FOIQ01000004">
    <property type="protein sequence ID" value="SEW15877.1"/>
    <property type="molecule type" value="Genomic_DNA"/>
</dbReference>
<evidence type="ECO:0000256" key="8">
    <source>
        <dbReference type="SAM" id="SignalP"/>
    </source>
</evidence>
<keyword evidence="8" id="KW-0732">Signal</keyword>
<keyword evidence="3 7" id="KW-1134">Transmembrane beta strand</keyword>
<organism evidence="10 11">
    <name type="scientific">Prevotella aff. ruminicola Tc2-24</name>
    <dbReference type="NCBI Taxonomy" id="81582"/>
    <lineage>
        <taxon>Bacteria</taxon>
        <taxon>Pseudomonadati</taxon>
        <taxon>Bacteroidota</taxon>
        <taxon>Bacteroidia</taxon>
        <taxon>Bacteroidales</taxon>
        <taxon>Prevotellaceae</taxon>
        <taxon>Prevotella</taxon>
    </lineage>
</organism>
<dbReference type="AlphaFoldDB" id="A0A1I0PN70"/>
<keyword evidence="4 7" id="KW-0812">Transmembrane</keyword>
<evidence type="ECO:0000256" key="3">
    <source>
        <dbReference type="ARBA" id="ARBA00022452"/>
    </source>
</evidence>
<dbReference type="SUPFAM" id="SSF49464">
    <property type="entry name" value="Carboxypeptidase regulatory domain-like"/>
    <property type="match status" value="1"/>
</dbReference>
<evidence type="ECO:0000256" key="2">
    <source>
        <dbReference type="ARBA" id="ARBA00022448"/>
    </source>
</evidence>
<dbReference type="PROSITE" id="PS52016">
    <property type="entry name" value="TONB_DEPENDENT_REC_3"/>
    <property type="match status" value="1"/>
</dbReference>
<dbReference type="NCBIfam" id="TIGR04057">
    <property type="entry name" value="SusC_RagA_signa"/>
    <property type="match status" value="1"/>
</dbReference>
<dbReference type="GO" id="GO:0009279">
    <property type="term" value="C:cell outer membrane"/>
    <property type="evidence" value="ECO:0007669"/>
    <property type="project" value="UniProtKB-SubCell"/>
</dbReference>
<comment type="similarity">
    <text evidence="7">Belongs to the TonB-dependent receptor family.</text>
</comment>
<evidence type="ECO:0000313" key="11">
    <source>
        <dbReference type="Proteomes" id="UP000199373"/>
    </source>
</evidence>
<dbReference type="InterPro" id="IPR012910">
    <property type="entry name" value="Plug_dom"/>
</dbReference>
<dbReference type="Gene3D" id="2.40.170.20">
    <property type="entry name" value="TonB-dependent receptor, beta-barrel domain"/>
    <property type="match status" value="1"/>
</dbReference>
<evidence type="ECO:0000313" key="10">
    <source>
        <dbReference type="EMBL" id="SEW15877.1"/>
    </source>
</evidence>
<dbReference type="Gene3D" id="2.170.130.10">
    <property type="entry name" value="TonB-dependent receptor, plug domain"/>
    <property type="match status" value="1"/>
</dbReference>
<evidence type="ECO:0000256" key="4">
    <source>
        <dbReference type="ARBA" id="ARBA00022692"/>
    </source>
</evidence>
<gene>
    <name evidence="10" type="ORF">SAMN04487850_1893</name>
</gene>
<proteinExistence type="inferred from homology"/>
<reference evidence="10 11" key="1">
    <citation type="submission" date="2016-10" db="EMBL/GenBank/DDBJ databases">
        <authorList>
            <person name="de Groot N.N."/>
        </authorList>
    </citation>
    <scope>NUCLEOTIDE SEQUENCE [LARGE SCALE GENOMIC DNA]</scope>
    <source>
        <strain evidence="10 11">TC2-24</strain>
    </source>
</reference>
<keyword evidence="11" id="KW-1185">Reference proteome</keyword>
<dbReference type="Proteomes" id="UP000199373">
    <property type="component" value="Unassembled WGS sequence"/>
</dbReference>
<evidence type="ECO:0000256" key="5">
    <source>
        <dbReference type="ARBA" id="ARBA00023136"/>
    </source>
</evidence>
<dbReference type="Pfam" id="PF13715">
    <property type="entry name" value="CarbopepD_reg_2"/>
    <property type="match status" value="1"/>
</dbReference>
<accession>A0A1I0PN70</accession>
<dbReference type="InterPro" id="IPR023997">
    <property type="entry name" value="TonB-dep_OMP_SusC/RagA_CS"/>
</dbReference>
<dbReference type="InterPro" id="IPR036942">
    <property type="entry name" value="Beta-barrel_TonB_sf"/>
</dbReference>
<evidence type="ECO:0000256" key="7">
    <source>
        <dbReference type="PROSITE-ProRule" id="PRU01360"/>
    </source>
</evidence>
<evidence type="ECO:0000259" key="9">
    <source>
        <dbReference type="Pfam" id="PF07715"/>
    </source>
</evidence>
<protein>
    <submittedName>
        <fullName evidence="10">TonB-linked outer membrane protein, SusC/RagA family</fullName>
    </submittedName>
</protein>
<dbReference type="FunFam" id="2.60.40.1120:FF:000003">
    <property type="entry name" value="Outer membrane protein Omp121"/>
    <property type="match status" value="1"/>
</dbReference>
<dbReference type="RefSeq" id="WP_091916119.1">
    <property type="nucleotide sequence ID" value="NZ_FOIQ01000004.1"/>
</dbReference>
<keyword evidence="2 7" id="KW-0813">Transport</keyword>
<dbReference type="Pfam" id="PF07715">
    <property type="entry name" value="Plug"/>
    <property type="match status" value="1"/>
</dbReference>
<feature type="signal peptide" evidence="8">
    <location>
        <begin position="1"/>
        <end position="35"/>
    </location>
</feature>
<sequence length="1047" mass="116347">MRKLYVTDKFGRGVSVLHRLMFLALMVLCTSSAFAQKQVSGTVVDAAGEPIIGASVIVKGTSTGTVTDLDGNFIIKNTPENANLLISYVGYRNQTISVAGKTQINVTLEEDRQLLDEVVVVGYGVQKKSDVTGALAHIDSKELTQMPVSNALQAMQGKAAGVDITNSQRPGEVGSITVRGQRSIGGSDGAKNDPLYVVDGMIIQNAGIENLNPADIESIEVLKDASSTAIYGSRGANGVVLVTTKKGKEGKVTMNYSGTLTVSSLHNVSEMMNAAEWLKYSRYAYYNSGAYGDGTPNYDLDYKLYGNVPASWANIEKGWSADHSSFDYSKVGSYDWESEGKRTGIAQEHTLSASGGTDKFKGYGSFGYLNEKGVTPGQSYQRFTFNTSFEGKVLPYFTMGMTMNASYGTQEYGYSFTKSTTGAGDYYNALRGMLPWSVPYDANGNFIEYPTGDVNIQNPIDELNYTKNQRKNFRINGSAYAQLDFGKIWLPLEGLSYRIQFGPELQYFRLGTANAAEGINGAGRNQIVYNPYQRVAWTLDNIVSYNKTIADIHSIGVTLLQSASDYHYEGGNIRANVATAEELWYNAHSKNDPTDYSTGLTESSMTSYMARINYSLMDRYLLTASMRWDGASQLSEGHKWASFPSLSLGWRMEQEKFMRNIKWIDQLKFRVGWGVSGNAAITPYATKGSVQDLTYTWGDKTDVGYVPSDPNAKNPALMANKNLSWERTYQWNFGLDYSFLSGRLGGAVDVYTTKTKDLLMATSIPSPNGYLATMANVGETSGWGIDLQINALPVKTKDFEWSTILSWSLDRNKIEKLANGVTENINKNWFVGEEIGVYYDYVYDGIWKTSEAEQAAVYGRKPGQIRVKDLNTDDKIDGNNDRTIVGKIRPRWSGGWRNTFTYKEWELSCFIFARWKFTVPQGSVNLDGRYAMRKLDYWVAGENENAEYYGPGTNGQSQDTYASSMNYQDGSYIKMRNISLGYNFTGKQLAPLGINSLKLYVQAMNPFTIYSKCDWLDTDMMNYDNNARHFGTTTTIRSWVFGLNIGF</sequence>
<comment type="subcellular location">
    <subcellularLocation>
        <location evidence="1 7">Cell outer membrane</location>
        <topology evidence="1 7">Multi-pass membrane protein</topology>
    </subcellularLocation>
</comment>
<name>A0A1I0PN70_9BACT</name>
<feature type="domain" description="TonB-dependent receptor plug" evidence="9">
    <location>
        <begin position="128"/>
        <end position="239"/>
    </location>
</feature>
<dbReference type="NCBIfam" id="TIGR04056">
    <property type="entry name" value="OMP_RagA_SusC"/>
    <property type="match status" value="1"/>
</dbReference>